<name>A0ABU5DYP4_9PROT</name>
<dbReference type="CDD" id="cd06261">
    <property type="entry name" value="TM_PBP2"/>
    <property type="match status" value="1"/>
</dbReference>
<dbReference type="InterPro" id="IPR000515">
    <property type="entry name" value="MetI-like"/>
</dbReference>
<dbReference type="PANTHER" id="PTHR43848:SF5">
    <property type="entry name" value="SPERMIDINE_PUTRESCINE TRANSPORT SYSTEM PERMEASE PROTEIN POTC"/>
    <property type="match status" value="1"/>
</dbReference>
<evidence type="ECO:0000259" key="12">
    <source>
        <dbReference type="PROSITE" id="PS50928"/>
    </source>
</evidence>
<feature type="transmembrane region" description="Helical" evidence="11">
    <location>
        <begin position="258"/>
        <end position="277"/>
    </location>
</feature>
<dbReference type="Pfam" id="PF00528">
    <property type="entry name" value="BPD_transp_1"/>
    <property type="match status" value="1"/>
</dbReference>
<comment type="similarity">
    <text evidence="2">Belongs to the binding-protein-dependent transport system permease family. CysTW subfamily.</text>
</comment>
<dbReference type="InterPro" id="IPR035906">
    <property type="entry name" value="MetI-like_sf"/>
</dbReference>
<keyword evidence="3 11" id="KW-0813">Transport</keyword>
<evidence type="ECO:0000313" key="14">
    <source>
        <dbReference type="Proteomes" id="UP001271769"/>
    </source>
</evidence>
<evidence type="ECO:0000256" key="5">
    <source>
        <dbReference type="ARBA" id="ARBA00022519"/>
    </source>
</evidence>
<evidence type="ECO:0000256" key="3">
    <source>
        <dbReference type="ARBA" id="ARBA00022448"/>
    </source>
</evidence>
<evidence type="ECO:0000256" key="9">
    <source>
        <dbReference type="ARBA" id="ARBA00037216"/>
    </source>
</evidence>
<gene>
    <name evidence="13" type="ORF">SMD31_07560</name>
</gene>
<sequence length="282" mass="30984">MADIAQGKNQAPVRKKWGRGFDVKQQNGFTTIAMICFVMLYAPILTLVAYSFNAGTSVAIWAGFSWRWYESAWANQQVYDASVRSLTIAAFAAVVSTIVATMAALATTRTKPFPGLTFIYAFINQPLMVPEIVTGIALLIFFAAIKVATGYTGLGYLLIAHTAFCIPFAYLPIRARLENMDLSLERAAADLYATPFKTFRYVTLPLLWPGVLAGGMLAFVISLDDVVITELVKSGGQDTLPTYMLGQLRRVVTPEMNAISSVFLAISIVMVTIFFLLNRKKT</sequence>
<evidence type="ECO:0000256" key="4">
    <source>
        <dbReference type="ARBA" id="ARBA00022475"/>
    </source>
</evidence>
<reference evidence="13 14" key="1">
    <citation type="journal article" date="2013" name="Antonie Van Leeuwenhoek">
        <title>Dongia rigui sp. nov., isolated from freshwater of a large wetland in Korea.</title>
        <authorList>
            <person name="Baik K.S."/>
            <person name="Hwang Y.M."/>
            <person name="Choi J.S."/>
            <person name="Kwon J."/>
            <person name="Seong C.N."/>
        </authorList>
    </citation>
    <scope>NUCLEOTIDE SEQUENCE [LARGE SCALE GENOMIC DNA]</scope>
    <source>
        <strain evidence="13 14">04SU4-P</strain>
    </source>
</reference>
<keyword evidence="4" id="KW-1003">Cell membrane</keyword>
<keyword evidence="6 11" id="KW-0812">Transmembrane</keyword>
<dbReference type="Proteomes" id="UP001271769">
    <property type="component" value="Unassembled WGS sequence"/>
</dbReference>
<evidence type="ECO:0000256" key="6">
    <source>
        <dbReference type="ARBA" id="ARBA00022692"/>
    </source>
</evidence>
<protein>
    <recommendedName>
        <fullName evidence="10">Spermidine/putrescine transport system permease protein PotC</fullName>
    </recommendedName>
</protein>
<keyword evidence="5" id="KW-0997">Cell inner membrane</keyword>
<dbReference type="InterPro" id="IPR051789">
    <property type="entry name" value="Bact_Polyamine_Transport"/>
</dbReference>
<dbReference type="PANTHER" id="PTHR43848">
    <property type="entry name" value="PUTRESCINE TRANSPORT SYSTEM PERMEASE PROTEIN POTI"/>
    <property type="match status" value="1"/>
</dbReference>
<keyword evidence="8 11" id="KW-0472">Membrane</keyword>
<organism evidence="13 14">
    <name type="scientific">Dongia rigui</name>
    <dbReference type="NCBI Taxonomy" id="940149"/>
    <lineage>
        <taxon>Bacteria</taxon>
        <taxon>Pseudomonadati</taxon>
        <taxon>Pseudomonadota</taxon>
        <taxon>Alphaproteobacteria</taxon>
        <taxon>Rhodospirillales</taxon>
        <taxon>Dongiaceae</taxon>
        <taxon>Dongia</taxon>
    </lineage>
</organism>
<feature type="transmembrane region" description="Helical" evidence="11">
    <location>
        <begin position="29"/>
        <end position="52"/>
    </location>
</feature>
<proteinExistence type="inferred from homology"/>
<dbReference type="SUPFAM" id="SSF161098">
    <property type="entry name" value="MetI-like"/>
    <property type="match status" value="1"/>
</dbReference>
<evidence type="ECO:0000256" key="11">
    <source>
        <dbReference type="RuleBase" id="RU363032"/>
    </source>
</evidence>
<accession>A0ABU5DYP4</accession>
<evidence type="ECO:0000256" key="10">
    <source>
        <dbReference type="ARBA" id="ARBA00039580"/>
    </source>
</evidence>
<dbReference type="PROSITE" id="PS50928">
    <property type="entry name" value="ABC_TM1"/>
    <property type="match status" value="1"/>
</dbReference>
<keyword evidence="14" id="KW-1185">Reference proteome</keyword>
<dbReference type="EMBL" id="JAXCLX010000001">
    <property type="protein sequence ID" value="MDY0871773.1"/>
    <property type="molecule type" value="Genomic_DNA"/>
</dbReference>
<dbReference type="RefSeq" id="WP_320500198.1">
    <property type="nucleotide sequence ID" value="NZ_JAXCLX010000001.1"/>
</dbReference>
<keyword evidence="7 11" id="KW-1133">Transmembrane helix</keyword>
<comment type="caution">
    <text evidence="13">The sequence shown here is derived from an EMBL/GenBank/DDBJ whole genome shotgun (WGS) entry which is preliminary data.</text>
</comment>
<evidence type="ECO:0000256" key="2">
    <source>
        <dbReference type="ARBA" id="ARBA00007069"/>
    </source>
</evidence>
<evidence type="ECO:0000256" key="1">
    <source>
        <dbReference type="ARBA" id="ARBA00004429"/>
    </source>
</evidence>
<dbReference type="Gene3D" id="1.10.3720.10">
    <property type="entry name" value="MetI-like"/>
    <property type="match status" value="1"/>
</dbReference>
<feature type="domain" description="ABC transmembrane type-1" evidence="12">
    <location>
        <begin position="82"/>
        <end position="277"/>
    </location>
</feature>
<evidence type="ECO:0000256" key="7">
    <source>
        <dbReference type="ARBA" id="ARBA00022989"/>
    </source>
</evidence>
<comment type="subcellular location">
    <subcellularLocation>
        <location evidence="1">Cell inner membrane</location>
        <topology evidence="1">Multi-pass membrane protein</topology>
    </subcellularLocation>
    <subcellularLocation>
        <location evidence="11">Cell membrane</location>
        <topology evidence="11">Multi-pass membrane protein</topology>
    </subcellularLocation>
</comment>
<evidence type="ECO:0000313" key="13">
    <source>
        <dbReference type="EMBL" id="MDY0871773.1"/>
    </source>
</evidence>
<feature type="transmembrane region" description="Helical" evidence="11">
    <location>
        <begin position="86"/>
        <end position="106"/>
    </location>
</feature>
<comment type="function">
    <text evidence="9">Required for the activity of the bacterial periplasmic transport system of putrescine and spermidine.</text>
</comment>
<feature type="transmembrane region" description="Helical" evidence="11">
    <location>
        <begin position="127"/>
        <end position="148"/>
    </location>
</feature>
<feature type="transmembrane region" description="Helical" evidence="11">
    <location>
        <begin position="154"/>
        <end position="173"/>
    </location>
</feature>
<feature type="transmembrane region" description="Helical" evidence="11">
    <location>
        <begin position="201"/>
        <end position="223"/>
    </location>
</feature>
<evidence type="ECO:0000256" key="8">
    <source>
        <dbReference type="ARBA" id="ARBA00023136"/>
    </source>
</evidence>